<dbReference type="Pfam" id="PF01985">
    <property type="entry name" value="CRS1_YhbY"/>
    <property type="match status" value="1"/>
</dbReference>
<dbReference type="PANTHER" id="PTHR40065:SF3">
    <property type="entry name" value="RNA-BINDING PROTEIN YHBY"/>
    <property type="match status" value="1"/>
</dbReference>
<dbReference type="Gene3D" id="3.30.110.60">
    <property type="entry name" value="YhbY-like"/>
    <property type="match status" value="1"/>
</dbReference>
<dbReference type="Proteomes" id="UP000298133">
    <property type="component" value="Unassembled WGS sequence"/>
</dbReference>
<dbReference type="OrthoDB" id="9797519at2"/>
<evidence type="ECO:0000259" key="3">
    <source>
        <dbReference type="PROSITE" id="PS51295"/>
    </source>
</evidence>
<dbReference type="GO" id="GO:0003723">
    <property type="term" value="F:RNA binding"/>
    <property type="evidence" value="ECO:0007669"/>
    <property type="project" value="UniProtKB-UniRule"/>
</dbReference>
<comment type="caution">
    <text evidence="4">The sequence shown here is derived from an EMBL/GenBank/DDBJ whole genome shotgun (WGS) entry which is preliminary data.</text>
</comment>
<feature type="domain" description="CRM" evidence="3">
    <location>
        <begin position="1"/>
        <end position="97"/>
    </location>
</feature>
<dbReference type="PROSITE" id="PS51295">
    <property type="entry name" value="CRM"/>
    <property type="match status" value="1"/>
</dbReference>
<dbReference type="InterPro" id="IPR035920">
    <property type="entry name" value="YhbY-like_sf"/>
</dbReference>
<keyword evidence="5" id="KW-1185">Reference proteome</keyword>
<accession>A0A4Y8UH94</accession>
<dbReference type="InterPro" id="IPR001890">
    <property type="entry name" value="RNA-binding_CRM"/>
</dbReference>
<name>A0A4Y8UH94_9GAMM</name>
<dbReference type="EMBL" id="SPIA01000004">
    <property type="protein sequence ID" value="TFH67174.1"/>
    <property type="molecule type" value="Genomic_DNA"/>
</dbReference>
<protein>
    <submittedName>
        <fullName evidence="4">YhbY family RNA-binding protein</fullName>
    </submittedName>
</protein>
<dbReference type="SUPFAM" id="SSF75471">
    <property type="entry name" value="YhbY-like"/>
    <property type="match status" value="1"/>
</dbReference>
<evidence type="ECO:0000313" key="5">
    <source>
        <dbReference type="Proteomes" id="UP000298133"/>
    </source>
</evidence>
<gene>
    <name evidence="4" type="ORF">E3W66_09110</name>
</gene>
<dbReference type="PANTHER" id="PTHR40065">
    <property type="entry name" value="RNA-BINDING PROTEIN YHBY"/>
    <property type="match status" value="1"/>
</dbReference>
<dbReference type="AlphaFoldDB" id="A0A4Y8UH94"/>
<keyword evidence="1 2" id="KW-0694">RNA-binding</keyword>
<dbReference type="InterPro" id="IPR051925">
    <property type="entry name" value="RNA-binding_domain"/>
</dbReference>
<evidence type="ECO:0000256" key="2">
    <source>
        <dbReference type="PROSITE-ProRule" id="PRU00626"/>
    </source>
</evidence>
<evidence type="ECO:0000256" key="1">
    <source>
        <dbReference type="ARBA" id="ARBA00022884"/>
    </source>
</evidence>
<dbReference type="SMART" id="SM01103">
    <property type="entry name" value="CRS1_YhbY"/>
    <property type="match status" value="1"/>
</dbReference>
<proteinExistence type="predicted"/>
<reference evidence="4 5" key="1">
    <citation type="submission" date="2019-03" db="EMBL/GenBank/DDBJ databases">
        <title>Draft genome of Gammaproteobacteria bacterium LSUCC0057, a member of the SAR92 clade.</title>
        <authorList>
            <person name="Lanclos V.C."/>
            <person name="Doiron C."/>
            <person name="Henson M.W."/>
            <person name="Thrash J.C."/>
        </authorList>
    </citation>
    <scope>NUCLEOTIDE SEQUENCE [LARGE SCALE GENOMIC DNA]</scope>
    <source>
        <strain evidence="4 5">LSUCC0057</strain>
    </source>
</reference>
<evidence type="ECO:0000313" key="4">
    <source>
        <dbReference type="EMBL" id="TFH67174.1"/>
    </source>
</evidence>
<sequence length="102" mass="11148">MTTSAQDKKHLRRIGHGLNPLVTIAGKGLTDNVIAELGRALDDHELIKVKLVVGDRDAKKALIAEICAQTQAELVQSIGHVILLYRAARQPNPKLSNLLRPQ</sequence>
<organism evidence="4 5">
    <name type="scientific">Gammaproteobacteria bacterium LSUCC0057</name>
    <dbReference type="NCBI Taxonomy" id="2559237"/>
    <lineage>
        <taxon>Bacteria</taxon>
        <taxon>Pseudomonadati</taxon>
        <taxon>Pseudomonadota</taxon>
        <taxon>Gammaproteobacteria</taxon>
        <taxon>Cellvibrionales</taxon>
        <taxon>Porticoccaceae</taxon>
        <taxon>SAR92 clade</taxon>
    </lineage>
</organism>